<feature type="domain" description="BRCA2 OB3" evidence="1">
    <location>
        <begin position="17"/>
        <end position="129"/>
    </location>
</feature>
<evidence type="ECO:0000313" key="3">
    <source>
        <dbReference type="Proteomes" id="UP000292052"/>
    </source>
</evidence>
<dbReference type="GO" id="GO:0006355">
    <property type="term" value="P:regulation of DNA-templated transcription"/>
    <property type="evidence" value="ECO:0007669"/>
    <property type="project" value="TreeGrafter"/>
</dbReference>
<organism evidence="2 3">
    <name type="scientific">Asbolus verrucosus</name>
    <name type="common">Desert ironclad beetle</name>
    <dbReference type="NCBI Taxonomy" id="1661398"/>
    <lineage>
        <taxon>Eukaryota</taxon>
        <taxon>Metazoa</taxon>
        <taxon>Ecdysozoa</taxon>
        <taxon>Arthropoda</taxon>
        <taxon>Hexapoda</taxon>
        <taxon>Insecta</taxon>
        <taxon>Pterygota</taxon>
        <taxon>Neoptera</taxon>
        <taxon>Endopterygota</taxon>
        <taxon>Coleoptera</taxon>
        <taxon>Polyphaga</taxon>
        <taxon>Cucujiformia</taxon>
        <taxon>Tenebrionidae</taxon>
        <taxon>Pimeliinae</taxon>
        <taxon>Asbolus</taxon>
    </lineage>
</organism>
<dbReference type="PANTHER" id="PTHR11289">
    <property type="entry name" value="BREAST CANCER TYPE 2 SUSCEPTIBILITY PROTEIN BRCA2"/>
    <property type="match status" value="1"/>
</dbReference>
<proteinExistence type="predicted"/>
<dbReference type="InterPro" id="IPR015525">
    <property type="entry name" value="BRCA2"/>
</dbReference>
<dbReference type="Pfam" id="PF09104">
    <property type="entry name" value="BRCA-2_OB3"/>
    <property type="match status" value="1"/>
</dbReference>
<dbReference type="OrthoDB" id="6780286at2759"/>
<dbReference type="GO" id="GO:0000724">
    <property type="term" value="P:double-strand break repair via homologous recombination"/>
    <property type="evidence" value="ECO:0007669"/>
    <property type="project" value="InterPro"/>
</dbReference>
<dbReference type="Gene3D" id="2.40.50.140">
    <property type="entry name" value="Nucleic acid-binding proteins"/>
    <property type="match status" value="1"/>
</dbReference>
<dbReference type="EMBL" id="QDEB01054431">
    <property type="protein sequence ID" value="RZC37248.1"/>
    <property type="molecule type" value="Genomic_DNA"/>
</dbReference>
<keyword evidence="3" id="KW-1185">Reference proteome</keyword>
<dbReference type="InterPro" id="IPR012340">
    <property type="entry name" value="NA-bd_OB-fold"/>
</dbReference>
<dbReference type="PANTHER" id="PTHR11289:SF0">
    <property type="entry name" value="BREAST CANCER TYPE 2 SUSCEPTIBILITY PROTEIN"/>
    <property type="match status" value="1"/>
</dbReference>
<name>A0A482VXR6_ASBVE</name>
<dbReference type="InterPro" id="IPR015188">
    <property type="entry name" value="BRCA2_OB_3"/>
</dbReference>
<dbReference type="SUPFAM" id="SSF50249">
    <property type="entry name" value="Nucleic acid-binding proteins"/>
    <property type="match status" value="1"/>
</dbReference>
<accession>A0A482VXR6</accession>
<reference evidence="2 3" key="1">
    <citation type="submission" date="2017-03" db="EMBL/GenBank/DDBJ databases">
        <title>Genome of the blue death feigning beetle - Asbolus verrucosus.</title>
        <authorList>
            <person name="Rider S.D."/>
        </authorList>
    </citation>
    <scope>NUCLEOTIDE SEQUENCE [LARGE SCALE GENOMIC DNA]</scope>
    <source>
        <strain evidence="2">Butters</strain>
        <tissue evidence="2">Head and leg muscle</tissue>
    </source>
</reference>
<dbReference type="AlphaFoldDB" id="A0A482VXR6"/>
<dbReference type="STRING" id="1661398.A0A482VXR6"/>
<protein>
    <submittedName>
        <fullName evidence="2">BRCA-2 OB3 domain containing protein</fullName>
    </submittedName>
</protein>
<evidence type="ECO:0000313" key="2">
    <source>
        <dbReference type="EMBL" id="RZC37248.1"/>
    </source>
</evidence>
<dbReference type="GO" id="GO:0005634">
    <property type="term" value="C:nucleus"/>
    <property type="evidence" value="ECO:0007669"/>
    <property type="project" value="TreeGrafter"/>
</dbReference>
<sequence length="137" mass="15377">MVSAQQIGQNLKQITLLPISVIYDSDCKPIFNEFDTVGIVVQMIVNNFDQSLWLADCSGRLLFIKIFEGPKNCLLLDNLKSGQLVAASNLVFCESKLEFAEAIANHSTVISYYPQHKHLQEGMNTLNDQFPKASIFH</sequence>
<gene>
    <name evidence="2" type="ORF">BDFB_005075</name>
</gene>
<evidence type="ECO:0000259" key="1">
    <source>
        <dbReference type="Pfam" id="PF09104"/>
    </source>
</evidence>
<dbReference type="Proteomes" id="UP000292052">
    <property type="component" value="Unassembled WGS sequence"/>
</dbReference>
<comment type="caution">
    <text evidence="2">The sequence shown here is derived from an EMBL/GenBank/DDBJ whole genome shotgun (WGS) entry which is preliminary data.</text>
</comment>